<evidence type="ECO:0000256" key="6">
    <source>
        <dbReference type="ARBA" id="ARBA00022833"/>
    </source>
</evidence>
<evidence type="ECO:0000256" key="5">
    <source>
        <dbReference type="ARBA" id="ARBA00022801"/>
    </source>
</evidence>
<evidence type="ECO:0000256" key="7">
    <source>
        <dbReference type="ARBA" id="ARBA00023134"/>
    </source>
</evidence>
<dbReference type="SUPFAM" id="SSF52540">
    <property type="entry name" value="P-loop containing nucleoside triphosphate hydrolases"/>
    <property type="match status" value="1"/>
</dbReference>
<dbReference type="PANTHER" id="PTHR30134:SF2">
    <property type="entry name" value="HYDROGENASE MATURATION FACTOR HYPB"/>
    <property type="match status" value="1"/>
</dbReference>
<evidence type="ECO:0000256" key="3">
    <source>
        <dbReference type="ARBA" id="ARBA00022723"/>
    </source>
</evidence>
<dbReference type="Gene3D" id="3.40.50.300">
    <property type="entry name" value="P-loop containing nucleotide triphosphate hydrolases"/>
    <property type="match status" value="1"/>
</dbReference>
<keyword evidence="5" id="KW-0378">Hydrolase</keyword>
<dbReference type="RefSeq" id="WP_134439667.1">
    <property type="nucleotide sequence ID" value="NZ_LXQC01000113.1"/>
</dbReference>
<evidence type="ECO:0000256" key="2">
    <source>
        <dbReference type="ARBA" id="ARBA00022596"/>
    </source>
</evidence>
<proteinExistence type="inferred from homology"/>
<comment type="similarity">
    <text evidence="1">Belongs to the SIMIBI class G3E GTPase family. HypB/HupM subfamily.</text>
</comment>
<dbReference type="Pfam" id="PF02492">
    <property type="entry name" value="cobW"/>
    <property type="match status" value="1"/>
</dbReference>
<keyword evidence="7" id="KW-0342">GTP-binding</keyword>
<protein>
    <submittedName>
        <fullName evidence="9">Hydrogenase accessory protein HypB</fullName>
    </submittedName>
</protein>
<dbReference type="InterPro" id="IPR004392">
    <property type="entry name" value="Hyd_mat_HypB"/>
</dbReference>
<evidence type="ECO:0000313" key="9">
    <source>
        <dbReference type="EMBL" id="TFE70710.1"/>
    </source>
</evidence>
<dbReference type="GO" id="GO:0008270">
    <property type="term" value="F:zinc ion binding"/>
    <property type="evidence" value="ECO:0007669"/>
    <property type="project" value="TreeGrafter"/>
</dbReference>
<dbReference type="Proteomes" id="UP000297713">
    <property type="component" value="Unassembled WGS sequence"/>
</dbReference>
<evidence type="ECO:0000256" key="4">
    <source>
        <dbReference type="ARBA" id="ARBA00022741"/>
    </source>
</evidence>
<feature type="domain" description="CobW/HypB/UreG nucleotide-binding" evidence="8">
    <location>
        <begin position="72"/>
        <end position="232"/>
    </location>
</feature>
<dbReference type="GO" id="GO:0051604">
    <property type="term" value="P:protein maturation"/>
    <property type="evidence" value="ECO:0007669"/>
    <property type="project" value="InterPro"/>
</dbReference>
<evidence type="ECO:0000259" key="8">
    <source>
        <dbReference type="Pfam" id="PF02492"/>
    </source>
</evidence>
<reference evidence="9 10" key="1">
    <citation type="submission" date="2016-05" db="EMBL/GenBank/DDBJ databases">
        <title>Diversity and Homogeneity among Thermoacidophilic Verrucomicrobia Methanotrophs Linked with Geographical Origin.</title>
        <authorList>
            <person name="Erikstad H.-A."/>
            <person name="Smestad N.B."/>
            <person name="Ceballos R.M."/>
            <person name="Birkeland N.-K."/>
        </authorList>
    </citation>
    <scope>NUCLEOTIDE SEQUENCE [LARGE SCALE GENOMIC DNA]</scope>
    <source>
        <strain evidence="9 10">Phi</strain>
    </source>
</reference>
<dbReference type="InterPro" id="IPR027417">
    <property type="entry name" value="P-loop_NTPase"/>
</dbReference>
<gene>
    <name evidence="9" type="ORF">A7Q10_06535</name>
</gene>
<dbReference type="PIRSF" id="PIRSF005624">
    <property type="entry name" value="Ni-bind_GTPase"/>
    <property type="match status" value="1"/>
</dbReference>
<keyword evidence="2" id="KW-0533">Nickel</keyword>
<dbReference type="OrthoDB" id="9802035at2"/>
<dbReference type="NCBIfam" id="TIGR00073">
    <property type="entry name" value="hypB"/>
    <property type="match status" value="1"/>
</dbReference>
<evidence type="ECO:0000256" key="1">
    <source>
        <dbReference type="ARBA" id="ARBA00006211"/>
    </source>
</evidence>
<dbReference type="InterPro" id="IPR003495">
    <property type="entry name" value="CobW/HypB/UreG_nucleotide-bd"/>
</dbReference>
<dbReference type="PANTHER" id="PTHR30134">
    <property type="entry name" value="HYDROGENASE PROTEIN ASSEMBLY PROTEIN, NICKEL CHAPERONE"/>
    <property type="match status" value="1"/>
</dbReference>
<accession>A0A4Y8PFR8</accession>
<keyword evidence="10" id="KW-1185">Reference proteome</keyword>
<dbReference type="GO" id="GO:0003924">
    <property type="term" value="F:GTPase activity"/>
    <property type="evidence" value="ECO:0007669"/>
    <property type="project" value="InterPro"/>
</dbReference>
<dbReference type="EMBL" id="LXQC01000113">
    <property type="protein sequence ID" value="TFE70710.1"/>
    <property type="molecule type" value="Genomic_DNA"/>
</dbReference>
<comment type="caution">
    <text evidence="9">The sequence shown here is derived from an EMBL/GenBank/DDBJ whole genome shotgun (WGS) entry which is preliminary data.</text>
</comment>
<dbReference type="GO" id="GO:0016151">
    <property type="term" value="F:nickel cation binding"/>
    <property type="evidence" value="ECO:0007669"/>
    <property type="project" value="InterPro"/>
</dbReference>
<organism evidence="9 10">
    <name type="scientific">Methylacidiphilum caldifontis</name>
    <dbReference type="NCBI Taxonomy" id="2795386"/>
    <lineage>
        <taxon>Bacteria</taxon>
        <taxon>Pseudomonadati</taxon>
        <taxon>Verrucomicrobiota</taxon>
        <taxon>Methylacidiphilae</taxon>
        <taxon>Methylacidiphilales</taxon>
        <taxon>Methylacidiphilaceae</taxon>
        <taxon>Methylacidiphilum (ex Ratnadevi et al. 2023)</taxon>
    </lineage>
</organism>
<dbReference type="AlphaFoldDB" id="A0A4Y8PFR8"/>
<evidence type="ECO:0000313" key="10">
    <source>
        <dbReference type="Proteomes" id="UP000297713"/>
    </source>
</evidence>
<keyword evidence="4" id="KW-0547">Nucleotide-binding</keyword>
<keyword evidence="3" id="KW-0479">Metal-binding</keyword>
<name>A0A4Y8PFR8_9BACT</name>
<sequence length="260" mass="29360">MCEHCGCNDKEHSGARFSHHFQHDHQFLDKNPKDTSNGEKRKISLEMDLLEKNAFFAKQNRAFFKNNNLLAVNIISSPGSGKTSLLTRTLESLREKIPSVVIEGDQQTELDAEKIRQTGTFALQIQTGKGCHLDAHLIAHALEQLPGIRGGIVWIENVGNLICPALFDLGESKRVVLLSIAEGDDKPFKYPEAFYGADLVILTKIDLLPYTEFSIERCQEGLRRIRPGIEVLELSSKTGEGFGQWFKWINNELDKLREKK</sequence>
<dbReference type="GO" id="GO:0005525">
    <property type="term" value="F:GTP binding"/>
    <property type="evidence" value="ECO:0007669"/>
    <property type="project" value="UniProtKB-KW"/>
</dbReference>
<keyword evidence="6" id="KW-0862">Zinc</keyword>